<evidence type="ECO:0000256" key="3">
    <source>
        <dbReference type="ARBA" id="ARBA00023027"/>
    </source>
</evidence>
<dbReference type="AlphaFoldDB" id="A0A0D2UM52"/>
<dbReference type="Pfam" id="PF00171">
    <property type="entry name" value="Aldedh"/>
    <property type="match status" value="1"/>
</dbReference>
<dbReference type="PROSITE" id="PS00070">
    <property type="entry name" value="ALDEHYDE_DEHYDR_CYS"/>
    <property type="match status" value="1"/>
</dbReference>
<dbReference type="GO" id="GO:0016620">
    <property type="term" value="F:oxidoreductase activity, acting on the aldehyde or oxo group of donors, NAD or NADP as acceptor"/>
    <property type="evidence" value="ECO:0007669"/>
    <property type="project" value="InterPro"/>
</dbReference>
<reference evidence="8" key="1">
    <citation type="submission" date="2011-02" db="EMBL/GenBank/DDBJ databases">
        <title>The Genome Sequence of Capsaspora owczarzaki ATCC 30864.</title>
        <authorList>
            <person name="Russ C."/>
            <person name="Cuomo C."/>
            <person name="Burger G."/>
            <person name="Gray M.W."/>
            <person name="Holland P.W.H."/>
            <person name="King N."/>
            <person name="Lang F.B.F."/>
            <person name="Roger A.J."/>
            <person name="Ruiz-Trillo I."/>
            <person name="Young S.K."/>
            <person name="Zeng Q."/>
            <person name="Gargeya S."/>
            <person name="Alvarado L."/>
            <person name="Berlin A."/>
            <person name="Chapman S.B."/>
            <person name="Chen Z."/>
            <person name="Freedman E."/>
            <person name="Gellesch M."/>
            <person name="Goldberg J."/>
            <person name="Griggs A."/>
            <person name="Gujja S."/>
            <person name="Heilman E."/>
            <person name="Heiman D."/>
            <person name="Howarth C."/>
            <person name="Mehta T."/>
            <person name="Neiman D."/>
            <person name="Pearson M."/>
            <person name="Roberts A."/>
            <person name="Saif S."/>
            <person name="Shea T."/>
            <person name="Shenoy N."/>
            <person name="Sisk P."/>
            <person name="Stolte C."/>
            <person name="Sykes S."/>
            <person name="White J."/>
            <person name="Yandava C."/>
            <person name="Haas B."/>
            <person name="Nusbaum C."/>
            <person name="Birren B."/>
        </authorList>
    </citation>
    <scope>NUCLEOTIDE SEQUENCE</scope>
    <source>
        <strain evidence="8">ATCC 30864</strain>
    </source>
</reference>
<proteinExistence type="inferred from homology"/>
<dbReference type="InterPro" id="IPR016163">
    <property type="entry name" value="Ald_DH_C"/>
</dbReference>
<dbReference type="FunFam" id="3.40.605.10:FF:000026">
    <property type="entry name" value="Aldehyde dehydrogenase, putative"/>
    <property type="match status" value="1"/>
</dbReference>
<evidence type="ECO:0000256" key="4">
    <source>
        <dbReference type="PROSITE-ProRule" id="PRU10007"/>
    </source>
</evidence>
<dbReference type="PANTHER" id="PTHR43720:SF2">
    <property type="entry name" value="2-AMINOMUCONIC SEMIALDEHYDE DEHYDROGENASE"/>
    <property type="match status" value="1"/>
</dbReference>
<dbReference type="InterPro" id="IPR016162">
    <property type="entry name" value="Ald_DH_N"/>
</dbReference>
<keyword evidence="3" id="KW-0520">NAD</keyword>
<dbReference type="PhylomeDB" id="A0A0D2UM52"/>
<keyword evidence="2 5" id="KW-0560">Oxidoreductase</keyword>
<name>A0A0D2UM52_CAPO3</name>
<dbReference type="STRING" id="595528.A0A0D2UM52"/>
<dbReference type="PANTHER" id="PTHR43720">
    <property type="entry name" value="2-AMINOMUCONIC SEMIALDEHYDE DEHYDROGENASE"/>
    <property type="match status" value="1"/>
</dbReference>
<organism evidence="7 8">
    <name type="scientific">Capsaspora owczarzaki (strain ATCC 30864)</name>
    <dbReference type="NCBI Taxonomy" id="595528"/>
    <lineage>
        <taxon>Eukaryota</taxon>
        <taxon>Filasterea</taxon>
        <taxon>Capsaspora</taxon>
    </lineage>
</organism>
<dbReference type="FunFam" id="3.40.309.10:FF:000012">
    <property type="entry name" value="Betaine aldehyde dehydrogenase"/>
    <property type="match status" value="1"/>
</dbReference>
<comment type="similarity">
    <text evidence="1 5">Belongs to the aldehyde dehydrogenase family.</text>
</comment>
<dbReference type="InterPro" id="IPR016161">
    <property type="entry name" value="Ald_DH/histidinol_DH"/>
</dbReference>
<dbReference type="eggNOG" id="KOG2450">
    <property type="taxonomic scope" value="Eukaryota"/>
</dbReference>
<dbReference type="SUPFAM" id="SSF53720">
    <property type="entry name" value="ALDH-like"/>
    <property type="match status" value="1"/>
</dbReference>
<dbReference type="OrthoDB" id="310895at2759"/>
<dbReference type="InParanoid" id="A0A0D2UM52"/>
<evidence type="ECO:0000313" key="7">
    <source>
        <dbReference type="EMBL" id="KJE96146.1"/>
    </source>
</evidence>
<gene>
    <name evidence="7" type="ORF">CAOG_006511</name>
</gene>
<evidence type="ECO:0000256" key="1">
    <source>
        <dbReference type="ARBA" id="ARBA00009986"/>
    </source>
</evidence>
<dbReference type="EMBL" id="KE346370">
    <property type="protein sequence ID" value="KJE96146.1"/>
    <property type="molecule type" value="Genomic_DNA"/>
</dbReference>
<accession>A0A0D2UM52</accession>
<dbReference type="Gene3D" id="3.40.605.10">
    <property type="entry name" value="Aldehyde Dehydrogenase, Chain A, domain 1"/>
    <property type="match status" value="1"/>
</dbReference>
<dbReference type="Gene3D" id="3.40.309.10">
    <property type="entry name" value="Aldehyde Dehydrogenase, Chain A, domain 2"/>
    <property type="match status" value="1"/>
</dbReference>
<dbReference type="InterPro" id="IPR015590">
    <property type="entry name" value="Aldehyde_DH_dom"/>
</dbReference>
<dbReference type="InterPro" id="IPR016160">
    <property type="entry name" value="Ald_DH_CS_CYS"/>
</dbReference>
<evidence type="ECO:0000256" key="2">
    <source>
        <dbReference type="ARBA" id="ARBA00023002"/>
    </source>
</evidence>
<keyword evidence="8" id="KW-1185">Reference proteome</keyword>
<dbReference type="InterPro" id="IPR029510">
    <property type="entry name" value="Ald_DH_CS_GLU"/>
</dbReference>
<sequence>MISFTGGTVTARAIIQASAPHYKKLSLELGGKNPGIVFDDADMSKCVAGIVRSSFTNQGEICLCTSRIYVQESIFETFLQRLVEETRKTITIGNPSHPGTTMGPLVSREHYNKVISYVGFAKEDGARILCGETVDPAIRDSLPAELQDGYFMRPTIVANLPESSRCIQEEIFGPVIVVNSFKDEADVIERSNGVKYGLAASIWTENVGRMHRVAHAIDAGTVWGNCWMVRDLNMPFGGMKQSGIGREGGQDSIEFFTEAKTICVKM</sequence>
<protein>
    <submittedName>
        <fullName evidence="7">Aldehyde dehydrogenase family 8 member A1</fullName>
    </submittedName>
</protein>
<dbReference type="Proteomes" id="UP000008743">
    <property type="component" value="Unassembled WGS sequence"/>
</dbReference>
<evidence type="ECO:0000256" key="5">
    <source>
        <dbReference type="RuleBase" id="RU003345"/>
    </source>
</evidence>
<dbReference type="PROSITE" id="PS00687">
    <property type="entry name" value="ALDEHYDE_DEHYDR_GLU"/>
    <property type="match status" value="1"/>
</dbReference>
<feature type="domain" description="Aldehyde dehydrogenase" evidence="6">
    <location>
        <begin position="1"/>
        <end position="262"/>
    </location>
</feature>
<evidence type="ECO:0000259" key="6">
    <source>
        <dbReference type="Pfam" id="PF00171"/>
    </source>
</evidence>
<evidence type="ECO:0000313" key="8">
    <source>
        <dbReference type="Proteomes" id="UP000008743"/>
    </source>
</evidence>
<feature type="active site" evidence="4">
    <location>
        <position position="28"/>
    </location>
</feature>